<reference evidence="2" key="1">
    <citation type="journal article" date="2012" name="PLoS Genet.">
        <title>The genomes of the fungal plant pathogens Cladosporium fulvum and Dothistroma septosporum reveal adaptation to different hosts and lifestyles but also signatures of common ancestry.</title>
        <authorList>
            <person name="de Wit P.J.G.M."/>
            <person name="van der Burgt A."/>
            <person name="Oekmen B."/>
            <person name="Stergiopoulos I."/>
            <person name="Abd-Elsalam K.A."/>
            <person name="Aerts A.L."/>
            <person name="Bahkali A.H."/>
            <person name="Beenen H.G."/>
            <person name="Chettri P."/>
            <person name="Cox M.P."/>
            <person name="Datema E."/>
            <person name="de Vries R.P."/>
            <person name="Dhillon B."/>
            <person name="Ganley A.R."/>
            <person name="Griffiths S.A."/>
            <person name="Guo Y."/>
            <person name="Hamelin R.C."/>
            <person name="Henrissat B."/>
            <person name="Kabir M.S."/>
            <person name="Jashni M.K."/>
            <person name="Kema G."/>
            <person name="Klaubauf S."/>
            <person name="Lapidus A."/>
            <person name="Levasseur A."/>
            <person name="Lindquist E."/>
            <person name="Mehrabi R."/>
            <person name="Ohm R.A."/>
            <person name="Owen T.J."/>
            <person name="Salamov A."/>
            <person name="Schwelm A."/>
            <person name="Schijlen E."/>
            <person name="Sun H."/>
            <person name="van den Burg H.A."/>
            <person name="van Ham R.C.H.J."/>
            <person name="Zhang S."/>
            <person name="Goodwin S.B."/>
            <person name="Grigoriev I.V."/>
            <person name="Collemare J."/>
            <person name="Bradshaw R.E."/>
        </authorList>
    </citation>
    <scope>NUCLEOTIDE SEQUENCE [LARGE SCALE GENOMIC DNA]</scope>
    <source>
        <strain evidence="2">NZE10 / CBS 128990</strain>
    </source>
</reference>
<dbReference type="Proteomes" id="UP000016933">
    <property type="component" value="Unassembled WGS sequence"/>
</dbReference>
<dbReference type="AlphaFoldDB" id="N1PH05"/>
<organism evidence="1 2">
    <name type="scientific">Dothistroma septosporum (strain NZE10 / CBS 128990)</name>
    <name type="common">Red band needle blight fungus</name>
    <name type="synonym">Mycosphaerella pini</name>
    <dbReference type="NCBI Taxonomy" id="675120"/>
    <lineage>
        <taxon>Eukaryota</taxon>
        <taxon>Fungi</taxon>
        <taxon>Dikarya</taxon>
        <taxon>Ascomycota</taxon>
        <taxon>Pezizomycotina</taxon>
        <taxon>Dothideomycetes</taxon>
        <taxon>Dothideomycetidae</taxon>
        <taxon>Mycosphaerellales</taxon>
        <taxon>Mycosphaerellaceae</taxon>
        <taxon>Dothistroma</taxon>
    </lineage>
</organism>
<protein>
    <recommendedName>
        <fullName evidence="3">F-box domain-containing protein</fullName>
    </recommendedName>
</protein>
<name>N1PH05_DOTSN</name>
<evidence type="ECO:0000313" key="2">
    <source>
        <dbReference type="Proteomes" id="UP000016933"/>
    </source>
</evidence>
<evidence type="ECO:0008006" key="3">
    <source>
        <dbReference type="Google" id="ProtNLM"/>
    </source>
</evidence>
<reference evidence="1 2" key="2">
    <citation type="journal article" date="2012" name="PLoS Pathog.">
        <title>Diverse lifestyles and strategies of plant pathogenesis encoded in the genomes of eighteen Dothideomycetes fungi.</title>
        <authorList>
            <person name="Ohm R.A."/>
            <person name="Feau N."/>
            <person name="Henrissat B."/>
            <person name="Schoch C.L."/>
            <person name="Horwitz B.A."/>
            <person name="Barry K.W."/>
            <person name="Condon B.J."/>
            <person name="Copeland A.C."/>
            <person name="Dhillon B."/>
            <person name="Glaser F."/>
            <person name="Hesse C.N."/>
            <person name="Kosti I."/>
            <person name="LaButti K."/>
            <person name="Lindquist E.A."/>
            <person name="Lucas S."/>
            <person name="Salamov A.A."/>
            <person name="Bradshaw R.E."/>
            <person name="Ciuffetti L."/>
            <person name="Hamelin R.C."/>
            <person name="Kema G.H.J."/>
            <person name="Lawrence C."/>
            <person name="Scott J.A."/>
            <person name="Spatafora J.W."/>
            <person name="Turgeon B.G."/>
            <person name="de Wit P.J.G.M."/>
            <person name="Zhong S."/>
            <person name="Goodwin S.B."/>
            <person name="Grigoriev I.V."/>
        </authorList>
    </citation>
    <scope>NUCLEOTIDE SEQUENCE [LARGE SCALE GENOMIC DNA]</scope>
    <source>
        <strain evidence="2">NZE10 / CBS 128990</strain>
    </source>
</reference>
<keyword evidence="2" id="KW-1185">Reference proteome</keyword>
<proteinExistence type="predicted"/>
<evidence type="ECO:0000313" key="1">
    <source>
        <dbReference type="EMBL" id="EME40820.1"/>
    </source>
</evidence>
<sequence>MASTVSFLSLPAELRMRNYNLVGHVHESRIRISSLSNRKSKAQPHVKDPAVALVCRQVRCEVPATFYGQLSLNSATESFSGLKQLIIAQNIFTSLSRADIKHFLQHLPHSNLAALRRVYL</sequence>
<dbReference type="EMBL" id="KB446543">
    <property type="protein sequence ID" value="EME40820.1"/>
    <property type="molecule type" value="Genomic_DNA"/>
</dbReference>
<gene>
    <name evidence="1" type="ORF">DOTSEDRAFT_27424</name>
</gene>
<dbReference type="HOGENOM" id="CLU_2049657_0_0_1"/>
<accession>N1PH05</accession>